<organism evidence="1 2">
    <name type="scientific">Kickxella alabastrina</name>
    <dbReference type="NCBI Taxonomy" id="61397"/>
    <lineage>
        <taxon>Eukaryota</taxon>
        <taxon>Fungi</taxon>
        <taxon>Fungi incertae sedis</taxon>
        <taxon>Zoopagomycota</taxon>
        <taxon>Kickxellomycotina</taxon>
        <taxon>Kickxellomycetes</taxon>
        <taxon>Kickxellales</taxon>
        <taxon>Kickxellaceae</taxon>
        <taxon>Kickxella</taxon>
    </lineage>
</organism>
<protein>
    <submittedName>
        <fullName evidence="1">Uncharacterized protein</fullName>
    </submittedName>
</protein>
<accession>A0ACC1I9V0</accession>
<evidence type="ECO:0000313" key="2">
    <source>
        <dbReference type="Proteomes" id="UP001150581"/>
    </source>
</evidence>
<dbReference type="EMBL" id="JANBPG010001293">
    <property type="protein sequence ID" value="KAJ1890697.1"/>
    <property type="molecule type" value="Genomic_DNA"/>
</dbReference>
<comment type="caution">
    <text evidence="1">The sequence shown here is derived from an EMBL/GenBank/DDBJ whole genome shotgun (WGS) entry which is preliminary data.</text>
</comment>
<evidence type="ECO:0000313" key="1">
    <source>
        <dbReference type="EMBL" id="KAJ1890697.1"/>
    </source>
</evidence>
<gene>
    <name evidence="1" type="ORF">LPJ66_007326</name>
</gene>
<sequence length="135" mass="14232">MRFTLLALQVFATTGLTAPLLLKRQQISAHIPSKISTTPITISSPNVNNGVQSSNSIVTGSDTGGKTVTGTTESLSKNVQLVDASDNSVTGVDEMSVEGVINRFGDFSGFFQGMYAKRNAAPAPNPNTPLILDLY</sequence>
<keyword evidence="2" id="KW-1185">Reference proteome</keyword>
<dbReference type="Proteomes" id="UP001150581">
    <property type="component" value="Unassembled WGS sequence"/>
</dbReference>
<reference evidence="1" key="1">
    <citation type="submission" date="2022-07" db="EMBL/GenBank/DDBJ databases">
        <title>Phylogenomic reconstructions and comparative analyses of Kickxellomycotina fungi.</title>
        <authorList>
            <person name="Reynolds N.K."/>
            <person name="Stajich J.E."/>
            <person name="Barry K."/>
            <person name="Grigoriev I.V."/>
            <person name="Crous P."/>
            <person name="Smith M.E."/>
        </authorList>
    </citation>
    <scope>NUCLEOTIDE SEQUENCE</scope>
    <source>
        <strain evidence="1">Benny 63K</strain>
    </source>
</reference>
<proteinExistence type="predicted"/>
<name>A0ACC1I9V0_9FUNG</name>